<dbReference type="GO" id="GO:0006313">
    <property type="term" value="P:DNA transposition"/>
    <property type="evidence" value="ECO:0007669"/>
    <property type="project" value="InterPro"/>
</dbReference>
<dbReference type="Pfam" id="PF01548">
    <property type="entry name" value="DEDD_Tnp_IS110"/>
    <property type="match status" value="1"/>
</dbReference>
<dbReference type="InterPro" id="IPR003346">
    <property type="entry name" value="Transposase_20"/>
</dbReference>
<organism evidence="3 4">
    <name type="scientific">Agrobacterium tumefaciens str. B6</name>
    <dbReference type="NCBI Taxonomy" id="1183423"/>
    <lineage>
        <taxon>Bacteria</taxon>
        <taxon>Pseudomonadati</taxon>
        <taxon>Pseudomonadota</taxon>
        <taxon>Alphaproteobacteria</taxon>
        <taxon>Hyphomicrobiales</taxon>
        <taxon>Rhizobiaceae</taxon>
        <taxon>Rhizobium/Agrobacterium group</taxon>
        <taxon>Agrobacterium</taxon>
        <taxon>Agrobacterium tumefaciens complex</taxon>
    </lineage>
</organism>
<dbReference type="GO" id="GO:0003677">
    <property type="term" value="F:DNA binding"/>
    <property type="evidence" value="ECO:0007669"/>
    <property type="project" value="InterPro"/>
</dbReference>
<proteinExistence type="predicted"/>
<dbReference type="Proteomes" id="UP000192074">
    <property type="component" value="Unassembled WGS sequence"/>
</dbReference>
<sequence length="397" mass="45331">MLLPALRERISEMQIIVGQSRFAPFGLSFPGFDELKEGVQNVTARYDYHIGVDYHKSYSHLVVQDSAGKTLRSGRVKNDRQALGSFLERYRNNSHAVMEATRNWMVMYDWLDDICEDVVLAHPLKVKAIADARIKTDKIDATVLAHLLRADLVPQAWAPGDRVRELRLALRERMFYVRLRTMTRNRVVTVFDRYPEQTAQLKKLGDLFGKTGRQQLVGLNVSEIDRIQIDRGLEFIGDINERIKQSEATIRAMTKTNGNVKLLKTIPGIGEFFARLIDAEIDDISRFRNPKKLAAYAGLVPSTYSSGGKTYHGKIIRQGNKWLRWAFVEAVQPAIATDPQLRAQYEHLKFRGVNKARVAIARKLLAITFQILRDQRPYERRSDNSVEGSSSTKSRLS</sequence>
<evidence type="ECO:0000259" key="1">
    <source>
        <dbReference type="Pfam" id="PF01548"/>
    </source>
</evidence>
<dbReference type="Pfam" id="PF02371">
    <property type="entry name" value="Transposase_20"/>
    <property type="match status" value="1"/>
</dbReference>
<accession>A0A822VC17</accession>
<reference evidence="3 4" key="1">
    <citation type="submission" date="2016-01" db="EMBL/GenBank/DDBJ databases">
        <authorList>
            <person name="Regsiter A."/>
            <person name="william w."/>
        </authorList>
    </citation>
    <scope>NUCLEOTIDE SEQUENCE [LARGE SCALE GENOMIC DNA]</scope>
    <source>
        <strain evidence="3 4">B6</strain>
    </source>
</reference>
<evidence type="ECO:0000313" key="3">
    <source>
        <dbReference type="EMBL" id="CVI23745.1"/>
    </source>
</evidence>
<feature type="domain" description="Transposase IS110-like N-terminal" evidence="1">
    <location>
        <begin position="50"/>
        <end position="194"/>
    </location>
</feature>
<name>A0A822VC17_AGRTU</name>
<feature type="domain" description="Transposase IS116/IS110/IS902 C-terminal" evidence="2">
    <location>
        <begin position="261"/>
        <end position="346"/>
    </location>
</feature>
<dbReference type="InterPro" id="IPR047650">
    <property type="entry name" value="Transpos_IS110"/>
</dbReference>
<dbReference type="NCBIfam" id="NF033542">
    <property type="entry name" value="transpos_IS110"/>
    <property type="match status" value="1"/>
</dbReference>
<comment type="caution">
    <text evidence="3">The sequence shown here is derived from an EMBL/GenBank/DDBJ whole genome shotgun (WGS) entry which is preliminary data.</text>
</comment>
<dbReference type="InterPro" id="IPR002525">
    <property type="entry name" value="Transp_IS110-like_N"/>
</dbReference>
<gene>
    <name evidence="3" type="ORF">AGR4A_Lc60139</name>
</gene>
<dbReference type="AlphaFoldDB" id="A0A822VC17"/>
<dbReference type="EMBL" id="FCNL01000036">
    <property type="protein sequence ID" value="CVI23745.1"/>
    <property type="molecule type" value="Genomic_DNA"/>
</dbReference>
<protein>
    <submittedName>
        <fullName evidence="3">Transposase</fullName>
    </submittedName>
</protein>
<evidence type="ECO:0000259" key="2">
    <source>
        <dbReference type="Pfam" id="PF02371"/>
    </source>
</evidence>
<dbReference type="PANTHER" id="PTHR33055">
    <property type="entry name" value="TRANSPOSASE FOR INSERTION SEQUENCE ELEMENT IS1111A"/>
    <property type="match status" value="1"/>
</dbReference>
<dbReference type="PANTHER" id="PTHR33055:SF13">
    <property type="entry name" value="TRANSPOSASE"/>
    <property type="match status" value="1"/>
</dbReference>
<dbReference type="GO" id="GO:0004803">
    <property type="term" value="F:transposase activity"/>
    <property type="evidence" value="ECO:0007669"/>
    <property type="project" value="InterPro"/>
</dbReference>
<evidence type="ECO:0000313" key="4">
    <source>
        <dbReference type="Proteomes" id="UP000192074"/>
    </source>
</evidence>